<dbReference type="Gene3D" id="3.75.10.10">
    <property type="entry name" value="L-arginine/glycine Amidinotransferase, Chain A"/>
    <property type="match status" value="1"/>
</dbReference>
<comment type="caution">
    <text evidence="4">The sequence shown here is derived from an EMBL/GenBank/DDBJ whole genome shotgun (WGS) entry which is preliminary data.</text>
</comment>
<evidence type="ECO:0000256" key="1">
    <source>
        <dbReference type="ARBA" id="ARBA00022540"/>
    </source>
</evidence>
<name>A0AA38I0D6_9CUCU</name>
<feature type="region of interest" description="Disordered" evidence="3">
    <location>
        <begin position="1"/>
        <end position="32"/>
    </location>
</feature>
<proteinExistence type="predicted"/>
<dbReference type="GO" id="GO:0043022">
    <property type="term" value="F:ribosome binding"/>
    <property type="evidence" value="ECO:0007669"/>
    <property type="project" value="InterPro"/>
</dbReference>
<evidence type="ECO:0000256" key="2">
    <source>
        <dbReference type="ARBA" id="ARBA00022917"/>
    </source>
</evidence>
<dbReference type="SUPFAM" id="SSF55909">
    <property type="entry name" value="Pentein"/>
    <property type="match status" value="1"/>
</dbReference>
<dbReference type="GO" id="GO:0003743">
    <property type="term" value="F:translation initiation factor activity"/>
    <property type="evidence" value="ECO:0007669"/>
    <property type="project" value="UniProtKB-KW"/>
</dbReference>
<evidence type="ECO:0000313" key="5">
    <source>
        <dbReference type="Proteomes" id="UP001168821"/>
    </source>
</evidence>
<dbReference type="AlphaFoldDB" id="A0AA38I0D6"/>
<sequence>MTRSQTFDAPHMAGAEGDDNAETFSDSNPTPEDAGNLQILFLKRNRIHDEISRFKLWFETNNLSTSASRLRVRLRDFVRIKAQFDKIHSQIEALDDATPDLEQATTRLYFENAYYDLCADVEDAIEQKRVNTSSPAPQEKLSALGNVVVCNDQIALVHPELDKESEEIIEDTLQVEIFRHVIANNPLVGSYCVLNNNGGLVHVDISQTDLEDLSSLLGLPLIPGTVNYCNKVLAAGLAANDTIAYAGIKTTSRQFLAIEKAFRLPGRG</sequence>
<evidence type="ECO:0008006" key="6">
    <source>
        <dbReference type="Google" id="ProtNLM"/>
    </source>
</evidence>
<dbReference type="InterPro" id="IPR002769">
    <property type="entry name" value="eIF6"/>
</dbReference>
<dbReference type="Pfam" id="PF01912">
    <property type="entry name" value="eIF-6"/>
    <property type="match status" value="1"/>
</dbReference>
<organism evidence="4 5">
    <name type="scientific">Zophobas morio</name>
    <dbReference type="NCBI Taxonomy" id="2755281"/>
    <lineage>
        <taxon>Eukaryota</taxon>
        <taxon>Metazoa</taxon>
        <taxon>Ecdysozoa</taxon>
        <taxon>Arthropoda</taxon>
        <taxon>Hexapoda</taxon>
        <taxon>Insecta</taxon>
        <taxon>Pterygota</taxon>
        <taxon>Neoptera</taxon>
        <taxon>Endopterygota</taxon>
        <taxon>Coleoptera</taxon>
        <taxon>Polyphaga</taxon>
        <taxon>Cucujiformia</taxon>
        <taxon>Tenebrionidae</taxon>
        <taxon>Zophobas</taxon>
    </lineage>
</organism>
<keyword evidence="1" id="KW-0396">Initiation factor</keyword>
<accession>A0AA38I0D6</accession>
<dbReference type="Proteomes" id="UP001168821">
    <property type="component" value="Unassembled WGS sequence"/>
</dbReference>
<evidence type="ECO:0000313" key="4">
    <source>
        <dbReference type="EMBL" id="KAJ3646894.1"/>
    </source>
</evidence>
<dbReference type="PANTHER" id="PTHR10784">
    <property type="entry name" value="TRANSLATION INITIATION FACTOR 6"/>
    <property type="match status" value="1"/>
</dbReference>
<keyword evidence="5" id="KW-1185">Reference proteome</keyword>
<dbReference type="SMART" id="SM00654">
    <property type="entry name" value="eIF6"/>
    <property type="match status" value="1"/>
</dbReference>
<gene>
    <name evidence="4" type="ORF">Zmor_024457</name>
</gene>
<reference evidence="4" key="1">
    <citation type="journal article" date="2023" name="G3 (Bethesda)">
        <title>Whole genome assemblies of Zophobas morio and Tenebrio molitor.</title>
        <authorList>
            <person name="Kaur S."/>
            <person name="Stinson S.A."/>
            <person name="diCenzo G.C."/>
        </authorList>
    </citation>
    <scope>NUCLEOTIDE SEQUENCE</scope>
    <source>
        <strain evidence="4">QUZm001</strain>
    </source>
</reference>
<keyword evidence="2" id="KW-0648">Protein biosynthesis</keyword>
<dbReference type="EMBL" id="JALNTZ010000007">
    <property type="protein sequence ID" value="KAJ3646894.1"/>
    <property type="molecule type" value="Genomic_DNA"/>
</dbReference>
<dbReference type="GO" id="GO:0042256">
    <property type="term" value="P:cytosolic ribosome assembly"/>
    <property type="evidence" value="ECO:0007669"/>
    <property type="project" value="InterPro"/>
</dbReference>
<evidence type="ECO:0000256" key="3">
    <source>
        <dbReference type="SAM" id="MobiDB-lite"/>
    </source>
</evidence>
<protein>
    <recommendedName>
        <fullName evidence="6">Eukaryotic translation initiation factor 6</fullName>
    </recommendedName>
</protein>